<proteinExistence type="predicted"/>
<name>A0A1V5STK2_9BACT</name>
<dbReference type="SMART" id="SM00062">
    <property type="entry name" value="PBPb"/>
    <property type="match status" value="2"/>
</dbReference>
<dbReference type="GO" id="GO:0000155">
    <property type="term" value="F:phosphorelay sensor kinase activity"/>
    <property type="evidence" value="ECO:0007669"/>
    <property type="project" value="InterPro"/>
</dbReference>
<dbReference type="PANTHER" id="PTHR43065:SF42">
    <property type="entry name" value="TWO-COMPONENT SENSOR PPRA"/>
    <property type="match status" value="1"/>
</dbReference>
<evidence type="ECO:0000256" key="3">
    <source>
        <dbReference type="ARBA" id="ARBA00022553"/>
    </source>
</evidence>
<dbReference type="InterPro" id="IPR036097">
    <property type="entry name" value="HisK_dim/P_sf"/>
</dbReference>
<keyword evidence="6" id="KW-0812">Transmembrane</keyword>
<accession>A0A1V5STK2</accession>
<dbReference type="Gene3D" id="3.30.565.10">
    <property type="entry name" value="Histidine kinase-like ATPase, C-terminal domain"/>
    <property type="match status" value="1"/>
</dbReference>
<evidence type="ECO:0000259" key="9">
    <source>
        <dbReference type="PROSITE" id="PS50112"/>
    </source>
</evidence>
<evidence type="ECO:0000259" key="8">
    <source>
        <dbReference type="PROSITE" id="PS50110"/>
    </source>
</evidence>
<dbReference type="InterPro" id="IPR003594">
    <property type="entry name" value="HATPase_dom"/>
</dbReference>
<dbReference type="InterPro" id="IPR035965">
    <property type="entry name" value="PAS-like_dom_sf"/>
</dbReference>
<feature type="domain" description="Histidine kinase" evidence="7">
    <location>
        <begin position="687"/>
        <end position="910"/>
    </location>
</feature>
<dbReference type="Pfam" id="PF02518">
    <property type="entry name" value="HATPase_c"/>
    <property type="match status" value="1"/>
</dbReference>
<feature type="coiled-coil region" evidence="5">
    <location>
        <begin position="651"/>
        <end position="678"/>
    </location>
</feature>
<dbReference type="CDD" id="cd00082">
    <property type="entry name" value="HisKA"/>
    <property type="match status" value="1"/>
</dbReference>
<organism evidence="11">
    <name type="scientific">Candidatus Atribacter allofermentans</name>
    <dbReference type="NCBI Taxonomy" id="1852833"/>
    <lineage>
        <taxon>Bacteria</taxon>
        <taxon>Pseudomonadati</taxon>
        <taxon>Atribacterota</taxon>
        <taxon>Atribacteria</taxon>
        <taxon>Atribacterales</taxon>
        <taxon>Atribacteraceae</taxon>
        <taxon>Atribacter</taxon>
    </lineage>
</organism>
<dbReference type="SUPFAM" id="SSF52172">
    <property type="entry name" value="CheY-like"/>
    <property type="match status" value="1"/>
</dbReference>
<dbReference type="PANTHER" id="PTHR43065">
    <property type="entry name" value="SENSOR HISTIDINE KINASE"/>
    <property type="match status" value="1"/>
</dbReference>
<dbReference type="SUPFAM" id="SSF47384">
    <property type="entry name" value="Homodimeric domain of signal transducing histidine kinase"/>
    <property type="match status" value="1"/>
</dbReference>
<feature type="domain" description="PAC" evidence="10">
    <location>
        <begin position="617"/>
        <end position="667"/>
    </location>
</feature>
<dbReference type="InterPro" id="IPR004358">
    <property type="entry name" value="Sig_transdc_His_kin-like_C"/>
</dbReference>
<dbReference type="InterPro" id="IPR000014">
    <property type="entry name" value="PAS"/>
</dbReference>
<evidence type="ECO:0000256" key="5">
    <source>
        <dbReference type="SAM" id="Coils"/>
    </source>
</evidence>
<reference evidence="11" key="1">
    <citation type="submission" date="2017-02" db="EMBL/GenBank/DDBJ databases">
        <title>Delving into the versatile metabolic prowess of the omnipresent phylum Bacteroidetes.</title>
        <authorList>
            <person name="Nobu M.K."/>
            <person name="Mei R."/>
            <person name="Narihiro T."/>
            <person name="Kuroda K."/>
            <person name="Liu W.-T."/>
        </authorList>
    </citation>
    <scope>NUCLEOTIDE SEQUENCE</scope>
    <source>
        <strain evidence="11">ADurb.Bin276</strain>
    </source>
</reference>
<dbReference type="PRINTS" id="PR00344">
    <property type="entry name" value="BCTRLSENSOR"/>
</dbReference>
<dbReference type="InterPro" id="IPR011006">
    <property type="entry name" value="CheY-like_superfamily"/>
</dbReference>
<dbReference type="SUPFAM" id="SSF55785">
    <property type="entry name" value="PYP-like sensor domain (PAS domain)"/>
    <property type="match status" value="1"/>
</dbReference>
<dbReference type="InterPro" id="IPR036890">
    <property type="entry name" value="HATPase_C_sf"/>
</dbReference>
<dbReference type="Pfam" id="PF00072">
    <property type="entry name" value="Response_reg"/>
    <property type="match status" value="1"/>
</dbReference>
<dbReference type="PROSITE" id="PS50109">
    <property type="entry name" value="HIS_KIN"/>
    <property type="match status" value="1"/>
</dbReference>
<keyword evidence="6" id="KW-1133">Transmembrane helix</keyword>
<keyword evidence="6" id="KW-0472">Membrane</keyword>
<dbReference type="AlphaFoldDB" id="A0A1V5STK2"/>
<dbReference type="Proteomes" id="UP000485569">
    <property type="component" value="Unassembled WGS sequence"/>
</dbReference>
<dbReference type="Gene3D" id="1.10.287.130">
    <property type="match status" value="1"/>
</dbReference>
<feature type="modified residue" description="4-aspartylphosphate" evidence="4">
    <location>
        <position position="982"/>
    </location>
</feature>
<dbReference type="Gene3D" id="3.30.450.20">
    <property type="entry name" value="PAS domain"/>
    <property type="match status" value="1"/>
</dbReference>
<dbReference type="SMART" id="SM00448">
    <property type="entry name" value="REC"/>
    <property type="match status" value="1"/>
</dbReference>
<dbReference type="Gene3D" id="3.40.50.2300">
    <property type="match status" value="1"/>
</dbReference>
<dbReference type="SUPFAM" id="SSF55874">
    <property type="entry name" value="ATPase domain of HSP90 chaperone/DNA topoisomerase II/histidine kinase"/>
    <property type="match status" value="1"/>
</dbReference>
<keyword evidence="5" id="KW-0175">Coiled coil</keyword>
<dbReference type="Gene3D" id="3.40.190.10">
    <property type="entry name" value="Periplasmic binding protein-like II"/>
    <property type="match status" value="4"/>
</dbReference>
<feature type="domain" description="PAS" evidence="9">
    <location>
        <begin position="546"/>
        <end position="601"/>
    </location>
</feature>
<dbReference type="InterPro" id="IPR001638">
    <property type="entry name" value="Solute-binding_3/MltF_N"/>
</dbReference>
<sequence length="1051" mass="118975">MEKISFLTDYLKPNINKYHQHKKIIFLMFILVLSVFLCPDLANTQEPILIGSEINYPPFCFVDFDSQANGFSVELIRAVLAAMGRKAAFRVGPWAEVKGWLEKGEVQALPLVGRTPERESSFDFTFPYISLHGAIVVRIGTSDIQKLDDLKGRKVAVMKGENAEEFMRRENIGAEIYTTITFEEALRGLSQGIYDAVVMQRLVALRLIQETGFYNLQVVNQSIDGFRQDFCFAVQEGDRDTLALLNEGLALVIADGTYQHLHSKWFAAMELPTNRRIIIGGDFDFPPFEFINENGQPDGFNVDLTKAIAKEMDLDIEIHLGPWAKIREDLFNGKIDAIQGMLYSSERDLLFDFTPPHTNISYVSVVRTGEGNPSSSLDDLRDKQIVVQQGDIMHDFLQKNGMEKQALLVESQKDALQILAEGKYDCALVSLRTAYYWIEKQGWDNLTVGQEPLVTAEYCFAVHQNQRALLTQLSEGLNVLSKTGEYRQIFEKWMGIYDLKTLKLITILRYIAIVIIPLLVLLFIFFLWSWSLRKQVAKRTRELRESERQKELILNSTNELITYYDTNLSIIWTNRLSNESIGKTPEEVVGKHCYELWHQRNEPCAECPVLTALHDKAPREANNQTPDGRYWHMRGYPIFDKKGQIVALAEFTQEITERKKMEEEHDKLQAQLLQAQKMESVGRLAGGIAHDFNNMLQAILGHAELALNQVDPFHLIHADLIEIHHAAERSANLTRQLLAFASKQTIAPKLLDLNQIVEGTLKMLGRLIGEEIEPVWIPGKDLWLVYIDPSQIDQISANLCVNARDAISGTGKITIETGNAIFDDNYCEQHYGYIPGEYVLLSVSDNGCGMDQKTIAHVFEPFFTTKGFGKGTGLGMSTVYGIVKQNNGFINVYSEPGKGTTIKIYLPRFKKESEPIQIGTPKVGLTRGRETILLVEDDQAILKMTEKMLKQLGYQILTAQTPKEAINIAQKYTNNIHLLITDVVMPDMSGPELTERLLTIFPNIKVLFMSGYTANVIAHQGVLDEGVHFIQKPFSIKDLSTKVRSILENTD</sequence>
<dbReference type="PROSITE" id="PS50113">
    <property type="entry name" value="PAC"/>
    <property type="match status" value="1"/>
</dbReference>
<dbReference type="Pfam" id="PF00497">
    <property type="entry name" value="SBP_bac_3"/>
    <property type="match status" value="2"/>
</dbReference>
<evidence type="ECO:0000256" key="1">
    <source>
        <dbReference type="ARBA" id="ARBA00000085"/>
    </source>
</evidence>
<comment type="catalytic activity">
    <reaction evidence="1">
        <text>ATP + protein L-histidine = ADP + protein N-phospho-L-histidine.</text>
        <dbReference type="EC" id="2.7.13.3"/>
    </reaction>
</comment>
<dbReference type="InterPro" id="IPR000700">
    <property type="entry name" value="PAS-assoc_C"/>
</dbReference>
<evidence type="ECO:0000259" key="7">
    <source>
        <dbReference type="PROSITE" id="PS50109"/>
    </source>
</evidence>
<evidence type="ECO:0000256" key="4">
    <source>
        <dbReference type="PROSITE-ProRule" id="PRU00169"/>
    </source>
</evidence>
<dbReference type="EC" id="2.7.13.3" evidence="2"/>
<dbReference type="InterPro" id="IPR003661">
    <property type="entry name" value="HisK_dim/P_dom"/>
</dbReference>
<feature type="domain" description="Response regulatory" evidence="8">
    <location>
        <begin position="931"/>
        <end position="1047"/>
    </location>
</feature>
<evidence type="ECO:0000313" key="11">
    <source>
        <dbReference type="EMBL" id="OQA57798.1"/>
    </source>
</evidence>
<dbReference type="PROSITE" id="PS50110">
    <property type="entry name" value="RESPONSE_REGULATORY"/>
    <property type="match status" value="1"/>
</dbReference>
<dbReference type="SMART" id="SM00387">
    <property type="entry name" value="HATPase_c"/>
    <property type="match status" value="1"/>
</dbReference>
<dbReference type="InterPro" id="IPR013656">
    <property type="entry name" value="PAS_4"/>
</dbReference>
<dbReference type="EMBL" id="MWBQ01000086">
    <property type="protein sequence ID" value="OQA57798.1"/>
    <property type="molecule type" value="Genomic_DNA"/>
</dbReference>
<evidence type="ECO:0000259" key="10">
    <source>
        <dbReference type="PROSITE" id="PS50113"/>
    </source>
</evidence>
<comment type="caution">
    <text evidence="11">The sequence shown here is derived from an EMBL/GenBank/DDBJ whole genome shotgun (WGS) entry which is preliminary data.</text>
</comment>
<keyword evidence="3 4" id="KW-0597">Phosphoprotein</keyword>
<dbReference type="SMART" id="SM00388">
    <property type="entry name" value="HisKA"/>
    <property type="match status" value="1"/>
</dbReference>
<dbReference type="CDD" id="cd00156">
    <property type="entry name" value="REC"/>
    <property type="match status" value="1"/>
</dbReference>
<evidence type="ECO:0000256" key="6">
    <source>
        <dbReference type="SAM" id="Phobius"/>
    </source>
</evidence>
<gene>
    <name evidence="11" type="ORF">BWY41_01234</name>
</gene>
<dbReference type="CDD" id="cd13704">
    <property type="entry name" value="PBP2_HisK"/>
    <property type="match status" value="2"/>
</dbReference>
<dbReference type="PROSITE" id="PS50112">
    <property type="entry name" value="PAS"/>
    <property type="match status" value="1"/>
</dbReference>
<dbReference type="NCBIfam" id="TIGR00229">
    <property type="entry name" value="sensory_box"/>
    <property type="match status" value="1"/>
</dbReference>
<dbReference type="InterPro" id="IPR005467">
    <property type="entry name" value="His_kinase_dom"/>
</dbReference>
<dbReference type="Pfam" id="PF08448">
    <property type="entry name" value="PAS_4"/>
    <property type="match status" value="1"/>
</dbReference>
<evidence type="ECO:0000256" key="2">
    <source>
        <dbReference type="ARBA" id="ARBA00012438"/>
    </source>
</evidence>
<feature type="transmembrane region" description="Helical" evidence="6">
    <location>
        <begin position="507"/>
        <end position="530"/>
    </location>
</feature>
<dbReference type="SUPFAM" id="SSF53850">
    <property type="entry name" value="Periplasmic binding protein-like II"/>
    <property type="match status" value="2"/>
</dbReference>
<dbReference type="InterPro" id="IPR001789">
    <property type="entry name" value="Sig_transdc_resp-reg_receiver"/>
</dbReference>
<feature type="transmembrane region" description="Helical" evidence="6">
    <location>
        <begin position="24"/>
        <end position="42"/>
    </location>
</feature>
<protein>
    <recommendedName>
        <fullName evidence="2">histidine kinase</fullName>
        <ecNumber evidence="2">2.7.13.3</ecNumber>
    </recommendedName>
</protein>